<proteinExistence type="predicted"/>
<name>A0A5C6E9E4_9BACT</name>
<evidence type="ECO:0000313" key="3">
    <source>
        <dbReference type="Proteomes" id="UP000315471"/>
    </source>
</evidence>
<sequence length="298" mass="33252" precursor="true">MDESIQNKLPQNKLPIVSLRIGAFLCFAGWTWAHFYWEGPYNALLWHERAFELAGRLGLDWDRFVGSGADDGFVQKWIARIGWLYLGCTILTLTVRKKSWVQMSALVLGSGLLTLLSYAAYVSSQYQLPMFVEQGGQILMPILLVMALTFGVTQRATVVTAMIAVITTFAGHGCYALGLWPTPGKFCGMTTLILGVEYPTAQTLLRIAGVLDFLVCIGICIPCTRRVSALYATLWGFLTSIARPVAGMSWGLIYWGADHYLHEAVYRAPHFLVPFYLFLIGRQPSKPNKPNRPVHDPK</sequence>
<dbReference type="AlphaFoldDB" id="A0A5C6E9E4"/>
<keyword evidence="1" id="KW-0472">Membrane</keyword>
<keyword evidence="3" id="KW-1185">Reference proteome</keyword>
<dbReference type="OrthoDB" id="289366at2"/>
<dbReference type="Proteomes" id="UP000315471">
    <property type="component" value="Unassembled WGS sequence"/>
</dbReference>
<feature type="transmembrane region" description="Helical" evidence="1">
    <location>
        <begin position="17"/>
        <end position="37"/>
    </location>
</feature>
<feature type="transmembrane region" description="Helical" evidence="1">
    <location>
        <begin position="228"/>
        <end position="252"/>
    </location>
</feature>
<feature type="transmembrane region" description="Helical" evidence="1">
    <location>
        <begin position="200"/>
        <end position="221"/>
    </location>
</feature>
<organism evidence="2 3">
    <name type="scientific">Novipirellula aureliae</name>
    <dbReference type="NCBI Taxonomy" id="2527966"/>
    <lineage>
        <taxon>Bacteria</taxon>
        <taxon>Pseudomonadati</taxon>
        <taxon>Planctomycetota</taxon>
        <taxon>Planctomycetia</taxon>
        <taxon>Pirellulales</taxon>
        <taxon>Pirellulaceae</taxon>
        <taxon>Novipirellula</taxon>
    </lineage>
</organism>
<feature type="transmembrane region" description="Helical" evidence="1">
    <location>
        <begin position="134"/>
        <end position="152"/>
    </location>
</feature>
<evidence type="ECO:0000313" key="2">
    <source>
        <dbReference type="EMBL" id="TWU45592.1"/>
    </source>
</evidence>
<feature type="transmembrane region" description="Helical" evidence="1">
    <location>
        <begin position="103"/>
        <end position="122"/>
    </location>
</feature>
<dbReference type="EMBL" id="SJPY01000001">
    <property type="protein sequence ID" value="TWU45592.1"/>
    <property type="molecule type" value="Genomic_DNA"/>
</dbReference>
<reference evidence="2 3" key="1">
    <citation type="submission" date="2019-02" db="EMBL/GenBank/DDBJ databases">
        <title>Deep-cultivation of Planctomycetes and their phenomic and genomic characterization uncovers novel biology.</title>
        <authorList>
            <person name="Wiegand S."/>
            <person name="Jogler M."/>
            <person name="Boedeker C."/>
            <person name="Pinto D."/>
            <person name="Vollmers J."/>
            <person name="Rivas-Marin E."/>
            <person name="Kohn T."/>
            <person name="Peeters S.H."/>
            <person name="Heuer A."/>
            <person name="Rast P."/>
            <person name="Oberbeckmann S."/>
            <person name="Bunk B."/>
            <person name="Jeske O."/>
            <person name="Meyerdierks A."/>
            <person name="Storesund J.E."/>
            <person name="Kallscheuer N."/>
            <person name="Luecker S."/>
            <person name="Lage O.M."/>
            <person name="Pohl T."/>
            <person name="Merkel B.J."/>
            <person name="Hornburger P."/>
            <person name="Mueller R.-W."/>
            <person name="Bruemmer F."/>
            <person name="Labrenz M."/>
            <person name="Spormann A.M."/>
            <person name="Op Den Camp H."/>
            <person name="Overmann J."/>
            <person name="Amann R."/>
            <person name="Jetten M.S.M."/>
            <person name="Mascher T."/>
            <person name="Medema M.H."/>
            <person name="Devos D.P."/>
            <person name="Kaster A.-K."/>
            <person name="Ovreas L."/>
            <person name="Rohde M."/>
            <person name="Galperin M.Y."/>
            <person name="Jogler C."/>
        </authorList>
    </citation>
    <scope>NUCLEOTIDE SEQUENCE [LARGE SCALE GENOMIC DNA]</scope>
    <source>
        <strain evidence="2 3">Q31b</strain>
    </source>
</reference>
<evidence type="ECO:0000256" key="1">
    <source>
        <dbReference type="SAM" id="Phobius"/>
    </source>
</evidence>
<feature type="transmembrane region" description="Helical" evidence="1">
    <location>
        <begin position="77"/>
        <end position="96"/>
    </location>
</feature>
<feature type="transmembrane region" description="Helical" evidence="1">
    <location>
        <begin position="159"/>
        <end position="180"/>
    </location>
</feature>
<protein>
    <submittedName>
        <fullName evidence="2">Uncharacterized protein</fullName>
    </submittedName>
</protein>
<keyword evidence="1" id="KW-0812">Transmembrane</keyword>
<dbReference type="RefSeq" id="WP_146598262.1">
    <property type="nucleotide sequence ID" value="NZ_SJPY01000001.1"/>
</dbReference>
<gene>
    <name evidence="2" type="ORF">Q31b_07670</name>
</gene>
<comment type="caution">
    <text evidence="2">The sequence shown here is derived from an EMBL/GenBank/DDBJ whole genome shotgun (WGS) entry which is preliminary data.</text>
</comment>
<accession>A0A5C6E9E4</accession>
<keyword evidence="1" id="KW-1133">Transmembrane helix</keyword>